<keyword evidence="5" id="KW-0862">Zinc</keyword>
<evidence type="ECO:0000259" key="12">
    <source>
        <dbReference type="PROSITE" id="PS50157"/>
    </source>
</evidence>
<evidence type="ECO:0000256" key="11">
    <source>
        <dbReference type="SAM" id="MobiDB-lite"/>
    </source>
</evidence>
<comment type="caution">
    <text evidence="15">The sequence shown here is derived from an EMBL/GenBank/DDBJ whole genome shotgun (WGS) entry which is preliminary data.</text>
</comment>
<evidence type="ECO:0000256" key="3">
    <source>
        <dbReference type="ARBA" id="ARBA00022737"/>
    </source>
</evidence>
<evidence type="ECO:0000256" key="2">
    <source>
        <dbReference type="ARBA" id="ARBA00022723"/>
    </source>
</evidence>
<dbReference type="FunFam" id="3.30.160.60:FF:000202">
    <property type="entry name" value="Zinc finger protein 574"/>
    <property type="match status" value="1"/>
</dbReference>
<dbReference type="Gene3D" id="3.30.160.60">
    <property type="entry name" value="Classic Zinc Finger"/>
    <property type="match status" value="2"/>
</dbReference>
<dbReference type="Pfam" id="PF13912">
    <property type="entry name" value="zf-C2H2_6"/>
    <property type="match status" value="1"/>
</dbReference>
<dbReference type="SUPFAM" id="SSF57667">
    <property type="entry name" value="beta-beta-alpha zinc fingers"/>
    <property type="match status" value="2"/>
</dbReference>
<dbReference type="EMBL" id="JAGEUA010000003">
    <property type="protein sequence ID" value="KAL0994035.1"/>
    <property type="molecule type" value="Genomic_DNA"/>
</dbReference>
<protein>
    <recommendedName>
        <fullName evidence="17">Zinc finger protein 541</fullName>
    </recommendedName>
</protein>
<reference evidence="15 16" key="1">
    <citation type="submission" date="2024-06" db="EMBL/GenBank/DDBJ databases">
        <authorList>
            <person name="Pan Q."/>
            <person name="Wen M."/>
            <person name="Jouanno E."/>
            <person name="Zahm M."/>
            <person name="Klopp C."/>
            <person name="Cabau C."/>
            <person name="Louis A."/>
            <person name="Berthelot C."/>
            <person name="Parey E."/>
            <person name="Roest Crollius H."/>
            <person name="Montfort J."/>
            <person name="Robinson-Rechavi M."/>
            <person name="Bouchez O."/>
            <person name="Lampietro C."/>
            <person name="Lopez Roques C."/>
            <person name="Donnadieu C."/>
            <person name="Postlethwait J."/>
            <person name="Bobe J."/>
            <person name="Verreycken H."/>
            <person name="Guiguen Y."/>
        </authorList>
    </citation>
    <scope>NUCLEOTIDE SEQUENCE [LARGE SCALE GENOMIC DNA]</scope>
    <source>
        <strain evidence="15">Up_M1</strain>
        <tissue evidence="15">Testis</tissue>
    </source>
</reference>
<dbReference type="InterPro" id="IPR036236">
    <property type="entry name" value="Znf_C2H2_sf"/>
</dbReference>
<dbReference type="GO" id="GO:0032502">
    <property type="term" value="P:developmental process"/>
    <property type="evidence" value="ECO:0007669"/>
    <property type="project" value="UniProtKB-ARBA"/>
</dbReference>
<feature type="region of interest" description="Disordered" evidence="11">
    <location>
        <begin position="514"/>
        <end position="593"/>
    </location>
</feature>
<dbReference type="PANTHER" id="PTHR16089">
    <property type="entry name" value="REST COREPRESSOR COREST PROTEIN-RELATED"/>
    <property type="match status" value="1"/>
</dbReference>
<evidence type="ECO:0000259" key="14">
    <source>
        <dbReference type="PROSITE" id="PS51293"/>
    </source>
</evidence>
<dbReference type="SMART" id="SM01189">
    <property type="entry name" value="ELM2"/>
    <property type="match status" value="1"/>
</dbReference>
<evidence type="ECO:0000256" key="9">
    <source>
        <dbReference type="ARBA" id="ARBA00023242"/>
    </source>
</evidence>
<dbReference type="PROSITE" id="PS50157">
    <property type="entry name" value="ZINC_FINGER_C2H2_2"/>
    <property type="match status" value="3"/>
</dbReference>
<feature type="domain" description="SANT" evidence="14">
    <location>
        <begin position="853"/>
        <end position="904"/>
    </location>
</feature>
<evidence type="ECO:0000256" key="1">
    <source>
        <dbReference type="ARBA" id="ARBA00004123"/>
    </source>
</evidence>
<evidence type="ECO:0000256" key="4">
    <source>
        <dbReference type="ARBA" id="ARBA00022771"/>
    </source>
</evidence>
<dbReference type="SUPFAM" id="SSF46689">
    <property type="entry name" value="Homeodomain-like"/>
    <property type="match status" value="1"/>
</dbReference>
<dbReference type="InterPro" id="IPR009057">
    <property type="entry name" value="Homeodomain-like_sf"/>
</dbReference>
<evidence type="ECO:0000313" key="15">
    <source>
        <dbReference type="EMBL" id="KAL0994035.1"/>
    </source>
</evidence>
<evidence type="ECO:0000256" key="5">
    <source>
        <dbReference type="ARBA" id="ARBA00022833"/>
    </source>
</evidence>
<feature type="domain" description="C2H2-type" evidence="12">
    <location>
        <begin position="128"/>
        <end position="155"/>
    </location>
</feature>
<keyword evidence="4 10" id="KW-0863">Zinc-finger</keyword>
<accession>A0ABD0X4Z1</accession>
<evidence type="ECO:0000256" key="7">
    <source>
        <dbReference type="ARBA" id="ARBA00023125"/>
    </source>
</evidence>
<dbReference type="InterPro" id="IPR051066">
    <property type="entry name" value="Trans_reg/Corepressor"/>
</dbReference>
<evidence type="ECO:0000256" key="6">
    <source>
        <dbReference type="ARBA" id="ARBA00023015"/>
    </source>
</evidence>
<dbReference type="InterPro" id="IPR000949">
    <property type="entry name" value="ELM2_dom"/>
</dbReference>
<feature type="region of interest" description="Disordered" evidence="11">
    <location>
        <begin position="635"/>
        <end position="654"/>
    </location>
</feature>
<evidence type="ECO:0000259" key="13">
    <source>
        <dbReference type="PROSITE" id="PS51156"/>
    </source>
</evidence>
<gene>
    <name evidence="15" type="ORF">UPYG_G00116980</name>
</gene>
<dbReference type="Proteomes" id="UP001557470">
    <property type="component" value="Unassembled WGS sequence"/>
</dbReference>
<evidence type="ECO:0000256" key="10">
    <source>
        <dbReference type="PROSITE-ProRule" id="PRU00042"/>
    </source>
</evidence>
<dbReference type="Gene3D" id="1.10.10.60">
    <property type="entry name" value="Homeodomain-like"/>
    <property type="match status" value="1"/>
</dbReference>
<dbReference type="AlphaFoldDB" id="A0ABD0X4Z1"/>
<evidence type="ECO:0000313" key="16">
    <source>
        <dbReference type="Proteomes" id="UP001557470"/>
    </source>
</evidence>
<keyword evidence="7" id="KW-0238">DNA-binding</keyword>
<dbReference type="Pfam" id="PF00249">
    <property type="entry name" value="Myb_DNA-binding"/>
    <property type="match status" value="1"/>
</dbReference>
<dbReference type="InterPro" id="IPR013087">
    <property type="entry name" value="Znf_C2H2_type"/>
</dbReference>
<sequence length="1015" mass="111978">MTNQQTYQDGLLGESLLETEECPRSCWPLSSEGFTIEDDNVLNVPDPLLTSTHLFPPEQWMGFESVKKLENDKSSGPVMVEEIPLLEPCALAVPVRCSAHECTHCHKMLGTVNALNKHLLTHQQERPFMCPICQKAFKRHDHLTGHMLTHQKRRPFQCSVSGCRKSYCDAHSLKRHYISQHGAPLRPPIPASLPTPVTTEWAPVDSVAYPGGPASHSDDHPMFLDRRSDTQQTVPYYSGCGSFKSCTRFASSRSLQLNNCSKKNTSQSKSIFVLDTWRQRPDQGPCRECPGELHPPQWAPEPTTILPLPTRVEGPSLHGWESGVDFPMSELQVLEDMTPHDSCSKAGSSVGACLVEPADPQQESQANPELSACLQQTCSSVKLEGKLKTNPLLPPFGPTASSDSSVKFKMFPNTVFIRSQSSLPKKSDPAIAVPSVCTVLKSETCKTNKDSRRKGQKKMVTVIDHPAPPLPTPYSTFLLAPRRPRPRPHYLVSPSQVAMASFSLDSHPRQLFKVGKTGLPGEGCESSDSIFSGSHKPNHSPTRSDGHVLKPNHSPTRSEGHVLKTEPPSPEPIEKETQNLRSASTADHNPLSPLVIPVSVPVSVLTDLDIPSPLAEKSCGRSKRSRRLDLLKTLTIPPPLLPQPPPTGLPGAEDGGTPWCRAAGGYPSQLRSPMYQADHLLDPGFQPPPYTPPPMLSPLRPGTGLYFNTVPWLRPDPPPPSTYTASLDGDDGISLMMDDTLVSIKPRINVGQRFQADIPPIRNLLLMLYDEHPAQLVWTPWGDISTNVETQKAVTALMELCCSSVLPGGGTNTELALHCLHEVQGDVLAALDLLLIRGDFRTSTHPLSDYHYPGSDDWSTQEKKLFRKALLTHDKDFQLIHSVLQTKSVRQCVEYYYTVKKLNIFKQRSRGSDNRLAVGLDPQQMETPDHVGGQRGSRGTLTKPDNRTPAPSEEQATIGGALEYSCQECGRVFDRVKSRSAHMKTHRQQEREWQVWLASGTPCRQPSMGSFISGL</sequence>
<feature type="region of interest" description="Disordered" evidence="11">
    <location>
        <begin position="920"/>
        <end position="956"/>
    </location>
</feature>
<dbReference type="PROSITE" id="PS51156">
    <property type="entry name" value="ELM2"/>
    <property type="match status" value="1"/>
</dbReference>
<feature type="domain" description="C2H2-type" evidence="12">
    <location>
        <begin position="964"/>
        <end position="991"/>
    </location>
</feature>
<keyword evidence="3" id="KW-0677">Repeat</keyword>
<dbReference type="PROSITE" id="PS00028">
    <property type="entry name" value="ZINC_FINGER_C2H2_1"/>
    <property type="match status" value="4"/>
</dbReference>
<organism evidence="15 16">
    <name type="scientific">Umbra pygmaea</name>
    <name type="common">Eastern mudminnow</name>
    <dbReference type="NCBI Taxonomy" id="75934"/>
    <lineage>
        <taxon>Eukaryota</taxon>
        <taxon>Metazoa</taxon>
        <taxon>Chordata</taxon>
        <taxon>Craniata</taxon>
        <taxon>Vertebrata</taxon>
        <taxon>Euteleostomi</taxon>
        <taxon>Actinopterygii</taxon>
        <taxon>Neopterygii</taxon>
        <taxon>Teleostei</taxon>
        <taxon>Protacanthopterygii</taxon>
        <taxon>Esociformes</taxon>
        <taxon>Umbridae</taxon>
        <taxon>Umbra</taxon>
    </lineage>
</organism>
<evidence type="ECO:0008006" key="17">
    <source>
        <dbReference type="Google" id="ProtNLM"/>
    </source>
</evidence>
<feature type="domain" description="ELM2" evidence="13">
    <location>
        <begin position="746"/>
        <end position="838"/>
    </location>
</feature>
<feature type="domain" description="C2H2-type" evidence="12">
    <location>
        <begin position="100"/>
        <end position="127"/>
    </location>
</feature>
<proteinExistence type="predicted"/>
<name>A0ABD0X4Z1_UMBPY</name>
<keyword evidence="2" id="KW-0479">Metal-binding</keyword>
<dbReference type="GO" id="GO:0005634">
    <property type="term" value="C:nucleus"/>
    <property type="evidence" value="ECO:0007669"/>
    <property type="project" value="UniProtKB-SubCell"/>
</dbReference>
<dbReference type="InterPro" id="IPR001005">
    <property type="entry name" value="SANT/Myb"/>
</dbReference>
<dbReference type="GO" id="GO:0008270">
    <property type="term" value="F:zinc ion binding"/>
    <property type="evidence" value="ECO:0007669"/>
    <property type="project" value="UniProtKB-KW"/>
</dbReference>
<keyword evidence="8" id="KW-0804">Transcription</keyword>
<evidence type="ECO:0000256" key="8">
    <source>
        <dbReference type="ARBA" id="ARBA00023163"/>
    </source>
</evidence>
<feature type="compositionally biased region" description="Pro residues" evidence="11">
    <location>
        <begin position="636"/>
        <end position="648"/>
    </location>
</feature>
<dbReference type="GO" id="GO:0003677">
    <property type="term" value="F:DNA binding"/>
    <property type="evidence" value="ECO:0007669"/>
    <property type="project" value="UniProtKB-KW"/>
</dbReference>
<dbReference type="SMART" id="SM00717">
    <property type="entry name" value="SANT"/>
    <property type="match status" value="1"/>
</dbReference>
<keyword evidence="16" id="KW-1185">Reference proteome</keyword>
<dbReference type="InterPro" id="IPR017884">
    <property type="entry name" value="SANT_dom"/>
</dbReference>
<dbReference type="Pfam" id="PF00096">
    <property type="entry name" value="zf-C2H2"/>
    <property type="match status" value="2"/>
</dbReference>
<dbReference type="PANTHER" id="PTHR16089:SF23">
    <property type="entry name" value="ZINC FINGER PROTEIN 541"/>
    <property type="match status" value="1"/>
</dbReference>
<keyword evidence="9" id="KW-0539">Nucleus</keyword>
<keyword evidence="6" id="KW-0805">Transcription regulation</keyword>
<dbReference type="Pfam" id="PF01448">
    <property type="entry name" value="ELM2"/>
    <property type="match status" value="1"/>
</dbReference>
<dbReference type="SMART" id="SM00355">
    <property type="entry name" value="ZnF_C2H2"/>
    <property type="match status" value="4"/>
</dbReference>
<dbReference type="FunFam" id="1.10.10.60:FF:000012">
    <property type="entry name" value="Metastasis-associated 1 family, member 3"/>
    <property type="match status" value="1"/>
</dbReference>
<comment type="subcellular location">
    <subcellularLocation>
        <location evidence="1">Nucleus</location>
    </subcellularLocation>
</comment>
<dbReference type="PROSITE" id="PS51293">
    <property type="entry name" value="SANT"/>
    <property type="match status" value="1"/>
</dbReference>